<sequence>MSRSKNILKHYYIKNFGNWGWKMESKRQSFRTEVIEILWALKRLSFYETKDPEILIYELAIAIEHLSIITFSERSLE</sequence>
<dbReference type="Proteomes" id="UP000006339">
    <property type="component" value="Unassembled WGS sequence"/>
</dbReference>
<evidence type="ECO:0000313" key="2">
    <source>
        <dbReference type="Proteomes" id="UP000006339"/>
    </source>
</evidence>
<protein>
    <submittedName>
        <fullName evidence="1">Uncharacterized protein</fullName>
    </submittedName>
</protein>
<name>A0A828Y185_9LEPT</name>
<reference evidence="1" key="1">
    <citation type="submission" date="2012-10" db="EMBL/GenBank/DDBJ databases">
        <authorList>
            <person name="Harkins D.M."/>
            <person name="Durkin A.S."/>
            <person name="Brinkac L.M."/>
            <person name="Selengut J.D."/>
            <person name="Sanka R."/>
            <person name="DePew J."/>
            <person name="Purushe J."/>
            <person name="Picardeau M."/>
            <person name="Werts C."/>
            <person name="Goarant C."/>
            <person name="Vinetz J.M."/>
            <person name="Sutton G.G."/>
            <person name="Nelson W.C."/>
            <person name="Fouts D.E."/>
        </authorList>
    </citation>
    <scope>NUCLEOTIDE SEQUENCE [LARGE SCALE GENOMIC DNA]</scope>
    <source>
        <strain evidence="1">200802841</strain>
    </source>
</reference>
<accession>A0A828Y185</accession>
<dbReference type="EMBL" id="AKWH02000041">
    <property type="protein sequence ID" value="EKO51234.1"/>
    <property type="molecule type" value="Genomic_DNA"/>
</dbReference>
<comment type="caution">
    <text evidence="1">The sequence shown here is derived from an EMBL/GenBank/DDBJ whole genome shotgun (WGS) entry which is preliminary data.</text>
</comment>
<proteinExistence type="predicted"/>
<evidence type="ECO:0000313" key="1">
    <source>
        <dbReference type="EMBL" id="EKO51234.1"/>
    </source>
</evidence>
<gene>
    <name evidence="1" type="ORF">LEP1GSC131_2046</name>
</gene>
<dbReference type="AlphaFoldDB" id="A0A828Y185"/>
<keyword evidence="2" id="KW-1185">Reference proteome</keyword>
<organism evidence="1 2">
    <name type="scientific">Leptospira kirschneri str. 200802841</name>
    <dbReference type="NCBI Taxonomy" id="1193047"/>
    <lineage>
        <taxon>Bacteria</taxon>
        <taxon>Pseudomonadati</taxon>
        <taxon>Spirochaetota</taxon>
        <taxon>Spirochaetia</taxon>
        <taxon>Leptospirales</taxon>
        <taxon>Leptospiraceae</taxon>
        <taxon>Leptospira</taxon>
    </lineage>
</organism>